<reference evidence="5" key="1">
    <citation type="journal article" date="2006" name="Science">
        <title>Ancient noncoding elements conserved in the human genome.</title>
        <authorList>
            <person name="Venkatesh B."/>
            <person name="Kirkness E.F."/>
            <person name="Loh Y.H."/>
            <person name="Halpern A.L."/>
            <person name="Lee A.P."/>
            <person name="Johnson J."/>
            <person name="Dandona N."/>
            <person name="Viswanathan L.D."/>
            <person name="Tay A."/>
            <person name="Venter J.C."/>
            <person name="Strausberg R.L."/>
            <person name="Brenner S."/>
        </authorList>
    </citation>
    <scope>NUCLEOTIDE SEQUENCE [LARGE SCALE GENOMIC DNA]</scope>
</reference>
<evidence type="ECO:0000256" key="3">
    <source>
        <dbReference type="ARBA" id="ARBA00022777"/>
    </source>
</evidence>
<name>A0A4W3IV10_CALMI</name>
<protein>
    <submittedName>
        <fullName evidence="4">Uncharacterized protein</fullName>
    </submittedName>
</protein>
<dbReference type="SUPFAM" id="SSF52540">
    <property type="entry name" value="P-loop containing nucleoside triphosphate hydrolases"/>
    <property type="match status" value="1"/>
</dbReference>
<sequence>MVSCLELNPGVLRGPGNGKGTQSLKIADRYGFEYISAGELLRRKMIQNTTSNRKWSLFAKIITNGELAPQVKVTTIKSNVILYKWWQIVLLST</sequence>
<reference evidence="5" key="2">
    <citation type="journal article" date="2007" name="PLoS Biol.">
        <title>Survey sequencing and comparative analysis of the elephant shark (Callorhinchus milii) genome.</title>
        <authorList>
            <person name="Venkatesh B."/>
            <person name="Kirkness E.F."/>
            <person name="Loh Y.H."/>
            <person name="Halpern A.L."/>
            <person name="Lee A.P."/>
            <person name="Johnson J."/>
            <person name="Dandona N."/>
            <person name="Viswanathan L.D."/>
            <person name="Tay A."/>
            <person name="Venter J.C."/>
            <person name="Strausberg R.L."/>
            <person name="Brenner S."/>
        </authorList>
    </citation>
    <scope>NUCLEOTIDE SEQUENCE [LARGE SCALE GENOMIC DNA]</scope>
</reference>
<dbReference type="InParanoid" id="A0A4W3IV10"/>
<dbReference type="GO" id="GO:0005524">
    <property type="term" value="F:ATP binding"/>
    <property type="evidence" value="ECO:0007669"/>
    <property type="project" value="InterPro"/>
</dbReference>
<dbReference type="GeneTree" id="ENSGT00940000155917"/>
<keyword evidence="2" id="KW-0547">Nucleotide-binding</keyword>
<evidence type="ECO:0000256" key="2">
    <source>
        <dbReference type="ARBA" id="ARBA00022741"/>
    </source>
</evidence>
<dbReference type="PANTHER" id="PTHR23359">
    <property type="entry name" value="NUCLEOTIDE KINASE"/>
    <property type="match status" value="1"/>
</dbReference>
<evidence type="ECO:0000256" key="1">
    <source>
        <dbReference type="ARBA" id="ARBA00022679"/>
    </source>
</evidence>
<evidence type="ECO:0000313" key="4">
    <source>
        <dbReference type="Ensembl" id="ENSCMIP00000031221.1"/>
    </source>
</evidence>
<reference evidence="4" key="5">
    <citation type="submission" date="2025-09" db="UniProtKB">
        <authorList>
            <consortium name="Ensembl"/>
        </authorList>
    </citation>
    <scope>IDENTIFICATION</scope>
</reference>
<dbReference type="Proteomes" id="UP000314986">
    <property type="component" value="Unassembled WGS sequence"/>
</dbReference>
<evidence type="ECO:0000313" key="5">
    <source>
        <dbReference type="Proteomes" id="UP000314986"/>
    </source>
</evidence>
<dbReference type="GO" id="GO:0019205">
    <property type="term" value="F:nucleobase-containing compound kinase activity"/>
    <property type="evidence" value="ECO:0007669"/>
    <property type="project" value="InterPro"/>
</dbReference>
<dbReference type="AlphaFoldDB" id="A0A4W3IV10"/>
<proteinExistence type="predicted"/>
<dbReference type="GO" id="GO:0006139">
    <property type="term" value="P:nucleobase-containing compound metabolic process"/>
    <property type="evidence" value="ECO:0007669"/>
    <property type="project" value="InterPro"/>
</dbReference>
<reference evidence="5" key="3">
    <citation type="journal article" date="2014" name="Nature">
        <title>Elephant shark genome provides unique insights into gnathostome evolution.</title>
        <authorList>
            <consortium name="International Elephant Shark Genome Sequencing Consortium"/>
            <person name="Venkatesh B."/>
            <person name="Lee A.P."/>
            <person name="Ravi V."/>
            <person name="Maurya A.K."/>
            <person name="Lian M.M."/>
            <person name="Swann J.B."/>
            <person name="Ohta Y."/>
            <person name="Flajnik M.F."/>
            <person name="Sutoh Y."/>
            <person name="Kasahara M."/>
            <person name="Hoon S."/>
            <person name="Gangu V."/>
            <person name="Roy S.W."/>
            <person name="Irimia M."/>
            <person name="Korzh V."/>
            <person name="Kondrychyn I."/>
            <person name="Lim Z.W."/>
            <person name="Tay B.H."/>
            <person name="Tohari S."/>
            <person name="Kong K.W."/>
            <person name="Ho S."/>
            <person name="Lorente-Galdos B."/>
            <person name="Quilez J."/>
            <person name="Marques-Bonet T."/>
            <person name="Raney B.J."/>
            <person name="Ingham P.W."/>
            <person name="Tay A."/>
            <person name="Hillier L.W."/>
            <person name="Minx P."/>
            <person name="Boehm T."/>
            <person name="Wilson R.K."/>
            <person name="Brenner S."/>
            <person name="Warren W.C."/>
        </authorList>
    </citation>
    <scope>NUCLEOTIDE SEQUENCE [LARGE SCALE GENOMIC DNA]</scope>
</reference>
<keyword evidence="5" id="KW-1185">Reference proteome</keyword>
<reference evidence="4" key="4">
    <citation type="submission" date="2025-08" db="UniProtKB">
        <authorList>
            <consortium name="Ensembl"/>
        </authorList>
    </citation>
    <scope>IDENTIFICATION</scope>
</reference>
<dbReference type="OMA" id="MIHNATC"/>
<dbReference type="Pfam" id="PF00406">
    <property type="entry name" value="ADK"/>
    <property type="match status" value="1"/>
</dbReference>
<keyword evidence="1" id="KW-0808">Transferase</keyword>
<organism evidence="4 5">
    <name type="scientific">Callorhinchus milii</name>
    <name type="common">Ghost shark</name>
    <dbReference type="NCBI Taxonomy" id="7868"/>
    <lineage>
        <taxon>Eukaryota</taxon>
        <taxon>Metazoa</taxon>
        <taxon>Chordata</taxon>
        <taxon>Craniata</taxon>
        <taxon>Vertebrata</taxon>
        <taxon>Chondrichthyes</taxon>
        <taxon>Holocephali</taxon>
        <taxon>Chimaeriformes</taxon>
        <taxon>Callorhinchidae</taxon>
        <taxon>Callorhinchus</taxon>
    </lineage>
</organism>
<dbReference type="InterPro" id="IPR000850">
    <property type="entry name" value="Adenylat/UMP-CMP_kin"/>
</dbReference>
<dbReference type="Gene3D" id="3.40.50.300">
    <property type="entry name" value="P-loop containing nucleotide triphosphate hydrolases"/>
    <property type="match status" value="1"/>
</dbReference>
<dbReference type="InterPro" id="IPR027417">
    <property type="entry name" value="P-loop_NTPase"/>
</dbReference>
<keyword evidence="3" id="KW-0418">Kinase</keyword>
<dbReference type="STRING" id="7868.ENSCMIP00000031221"/>
<accession>A0A4W3IV10</accession>
<dbReference type="Ensembl" id="ENSCMIT00000031696.1">
    <property type="protein sequence ID" value="ENSCMIP00000031221.1"/>
    <property type="gene ID" value="ENSCMIG00000013420.1"/>
</dbReference>